<feature type="non-terminal residue" evidence="2">
    <location>
        <position position="1"/>
    </location>
</feature>
<dbReference type="Proteomes" id="UP000265618">
    <property type="component" value="Unassembled WGS sequence"/>
</dbReference>
<name>A0A391NSY8_9EUKA</name>
<gene>
    <name evidence="2" type="ORF">KIPB_014171</name>
</gene>
<evidence type="ECO:0000313" key="3">
    <source>
        <dbReference type="Proteomes" id="UP000265618"/>
    </source>
</evidence>
<evidence type="ECO:0000313" key="2">
    <source>
        <dbReference type="EMBL" id="GCA64404.1"/>
    </source>
</evidence>
<proteinExistence type="predicted"/>
<evidence type="ECO:0000256" key="1">
    <source>
        <dbReference type="SAM" id="MobiDB-lite"/>
    </source>
</evidence>
<reference evidence="2 3" key="1">
    <citation type="journal article" date="2018" name="PLoS ONE">
        <title>The draft genome of Kipferlia bialata reveals reductive genome evolution in fornicate parasites.</title>
        <authorList>
            <person name="Tanifuji G."/>
            <person name="Takabayashi S."/>
            <person name="Kume K."/>
            <person name="Takagi M."/>
            <person name="Nakayama T."/>
            <person name="Kamikawa R."/>
            <person name="Inagaki Y."/>
            <person name="Hashimoto T."/>
        </authorList>
    </citation>
    <scope>NUCLEOTIDE SEQUENCE [LARGE SCALE GENOMIC DNA]</scope>
    <source>
        <strain evidence="2">NY0173</strain>
    </source>
</reference>
<accession>A0A391NSY8</accession>
<keyword evidence="3" id="KW-1185">Reference proteome</keyword>
<dbReference type="AlphaFoldDB" id="A0A391NSY8"/>
<dbReference type="EMBL" id="BDIP01007132">
    <property type="protein sequence ID" value="GCA64404.1"/>
    <property type="molecule type" value="Genomic_DNA"/>
</dbReference>
<sequence>RKGHSLSGLLSAGADGTVTLQQHT</sequence>
<feature type="region of interest" description="Disordered" evidence="1">
    <location>
        <begin position="1"/>
        <end position="24"/>
    </location>
</feature>
<comment type="caution">
    <text evidence="2">The sequence shown here is derived from an EMBL/GenBank/DDBJ whole genome shotgun (WGS) entry which is preliminary data.</text>
</comment>
<organism evidence="2 3">
    <name type="scientific">Kipferlia bialata</name>
    <dbReference type="NCBI Taxonomy" id="797122"/>
    <lineage>
        <taxon>Eukaryota</taxon>
        <taxon>Metamonada</taxon>
        <taxon>Carpediemonas-like organisms</taxon>
        <taxon>Kipferlia</taxon>
    </lineage>
</organism>
<protein>
    <submittedName>
        <fullName evidence="2">Uncharacterized protein</fullName>
    </submittedName>
</protein>